<dbReference type="Proteomes" id="UP000285456">
    <property type="component" value="Unassembled WGS sequence"/>
</dbReference>
<proteinExistence type="predicted"/>
<dbReference type="OrthoDB" id="2735472at2"/>
<dbReference type="EMBL" id="QWEH01000010">
    <property type="protein sequence ID" value="RHW31092.1"/>
    <property type="molecule type" value="Genomic_DNA"/>
</dbReference>
<feature type="transmembrane region" description="Helical" evidence="1">
    <location>
        <begin position="41"/>
        <end position="60"/>
    </location>
</feature>
<gene>
    <name evidence="2" type="ORF">D1B32_15085</name>
</gene>
<keyword evidence="1" id="KW-0812">Transmembrane</keyword>
<protein>
    <submittedName>
        <fullName evidence="2">DUF3021 domain-containing protein</fullName>
    </submittedName>
</protein>
<keyword evidence="1" id="KW-1133">Transmembrane helix</keyword>
<dbReference type="Pfam" id="PF11457">
    <property type="entry name" value="DUF3021"/>
    <property type="match status" value="1"/>
</dbReference>
<evidence type="ECO:0000256" key="1">
    <source>
        <dbReference type="SAM" id="Phobius"/>
    </source>
</evidence>
<feature type="transmembrane region" description="Helical" evidence="1">
    <location>
        <begin position="12"/>
        <end position="29"/>
    </location>
</feature>
<sequence length="142" mass="16375">MVVEILKRTMIGLGFACVFTFIAITIVVINDHPTSASEIWMHMLASMTIGVYFGLSSFIYMGNEWSYMKRTIVHFSVSILFYYVIAFSVGWVPFGFWPIIGSLLAFIVTYSLFGTGYYLYYKKLEVSLNEQLKKRNENSREP</sequence>
<feature type="transmembrane region" description="Helical" evidence="1">
    <location>
        <begin position="72"/>
        <end position="93"/>
    </location>
</feature>
<dbReference type="AlphaFoldDB" id="A0A417YEL2"/>
<accession>A0A417YEL2</accession>
<keyword evidence="3" id="KW-1185">Reference proteome</keyword>
<reference evidence="2 3" key="1">
    <citation type="journal article" date="2007" name="Int. J. Syst. Evol. Microbiol.">
        <title>Oceanobacillus profundus sp. nov., isolated from a deep-sea sediment core.</title>
        <authorList>
            <person name="Kim Y.G."/>
            <person name="Choi D.H."/>
            <person name="Hyun S."/>
            <person name="Cho B.C."/>
        </authorList>
    </citation>
    <scope>NUCLEOTIDE SEQUENCE [LARGE SCALE GENOMIC DNA]</scope>
    <source>
        <strain evidence="2 3">DSM 18246</strain>
    </source>
</reference>
<evidence type="ECO:0000313" key="2">
    <source>
        <dbReference type="EMBL" id="RHW31092.1"/>
    </source>
</evidence>
<evidence type="ECO:0000313" key="3">
    <source>
        <dbReference type="Proteomes" id="UP000285456"/>
    </source>
</evidence>
<name>A0A417YEL2_9BACI</name>
<dbReference type="RefSeq" id="WP_095311628.1">
    <property type="nucleotide sequence ID" value="NZ_JAMAWL010000008.1"/>
</dbReference>
<keyword evidence="1" id="KW-0472">Membrane</keyword>
<organism evidence="2 3">
    <name type="scientific">Oceanobacillus profundus</name>
    <dbReference type="NCBI Taxonomy" id="372463"/>
    <lineage>
        <taxon>Bacteria</taxon>
        <taxon>Bacillati</taxon>
        <taxon>Bacillota</taxon>
        <taxon>Bacilli</taxon>
        <taxon>Bacillales</taxon>
        <taxon>Bacillaceae</taxon>
        <taxon>Oceanobacillus</taxon>
    </lineage>
</organism>
<feature type="transmembrane region" description="Helical" evidence="1">
    <location>
        <begin position="99"/>
        <end position="120"/>
    </location>
</feature>
<comment type="caution">
    <text evidence="2">The sequence shown here is derived from an EMBL/GenBank/DDBJ whole genome shotgun (WGS) entry which is preliminary data.</text>
</comment>
<dbReference type="InterPro" id="IPR021560">
    <property type="entry name" value="DUF3021"/>
</dbReference>